<feature type="region of interest" description="Disordered" evidence="1">
    <location>
        <begin position="151"/>
        <end position="221"/>
    </location>
</feature>
<proteinExistence type="predicted"/>
<sequence length="284" mass="31382">MPNYVRETFIWRWRSASRPPRPLPEDFHVLCPRFSLAKAEDTATEFEIPKMATFYATLLNEAFKLGMAHEYTAESMKSSLVGLRWSTFEVWLDCIDCVIREAHLYCPADEWRSEAPETARRKAQDRSILRPLLVRWMAKTKSTPCIRSPDKLLAEGTLGNPSSAPPQSNPEVEVAFTSSSASSGTGSSSSSSGHSSRSSSLEWASTSTSSHEASLGPGESVLRHKGHLPLVIKIVDKGSEFPRALTCSNPQDGPGSHFPDPKVVTKLKRSALEKQYLFPSTIPS</sequence>
<keyword evidence="3" id="KW-1185">Reference proteome</keyword>
<dbReference type="EMBL" id="JAKOGI010001585">
    <property type="protein sequence ID" value="KAJ8424902.1"/>
    <property type="molecule type" value="Genomic_DNA"/>
</dbReference>
<name>A0A9Q1GT01_9CARY</name>
<evidence type="ECO:0000256" key="1">
    <source>
        <dbReference type="SAM" id="MobiDB-lite"/>
    </source>
</evidence>
<dbReference type="Proteomes" id="UP001153076">
    <property type="component" value="Unassembled WGS sequence"/>
</dbReference>
<feature type="compositionally biased region" description="Low complexity" evidence="1">
    <location>
        <begin position="178"/>
        <end position="210"/>
    </location>
</feature>
<evidence type="ECO:0000313" key="3">
    <source>
        <dbReference type="Proteomes" id="UP001153076"/>
    </source>
</evidence>
<dbReference type="AlphaFoldDB" id="A0A9Q1GT01"/>
<reference evidence="2" key="1">
    <citation type="submission" date="2022-04" db="EMBL/GenBank/DDBJ databases">
        <title>Carnegiea gigantea Genome sequencing and assembly v2.</title>
        <authorList>
            <person name="Copetti D."/>
            <person name="Sanderson M.J."/>
            <person name="Burquez A."/>
            <person name="Wojciechowski M.F."/>
        </authorList>
    </citation>
    <scope>NUCLEOTIDE SEQUENCE</scope>
    <source>
        <strain evidence="2">SGP5-SGP5p</strain>
        <tissue evidence="2">Aerial part</tissue>
    </source>
</reference>
<comment type="caution">
    <text evidence="2">The sequence shown here is derived from an EMBL/GenBank/DDBJ whole genome shotgun (WGS) entry which is preliminary data.</text>
</comment>
<evidence type="ECO:0000313" key="2">
    <source>
        <dbReference type="EMBL" id="KAJ8424902.1"/>
    </source>
</evidence>
<gene>
    <name evidence="2" type="ORF">Cgig2_007627</name>
</gene>
<accession>A0A9Q1GT01</accession>
<protein>
    <submittedName>
        <fullName evidence="2">Uncharacterized protein</fullName>
    </submittedName>
</protein>
<organism evidence="2 3">
    <name type="scientific">Carnegiea gigantea</name>
    <dbReference type="NCBI Taxonomy" id="171969"/>
    <lineage>
        <taxon>Eukaryota</taxon>
        <taxon>Viridiplantae</taxon>
        <taxon>Streptophyta</taxon>
        <taxon>Embryophyta</taxon>
        <taxon>Tracheophyta</taxon>
        <taxon>Spermatophyta</taxon>
        <taxon>Magnoliopsida</taxon>
        <taxon>eudicotyledons</taxon>
        <taxon>Gunneridae</taxon>
        <taxon>Pentapetalae</taxon>
        <taxon>Caryophyllales</taxon>
        <taxon>Cactineae</taxon>
        <taxon>Cactaceae</taxon>
        <taxon>Cactoideae</taxon>
        <taxon>Echinocereeae</taxon>
        <taxon>Carnegiea</taxon>
    </lineage>
</organism>